<dbReference type="RefSeq" id="WP_047390213.1">
    <property type="nucleotide sequence ID" value="NZ_FOQE01000008.1"/>
</dbReference>
<dbReference type="Pfam" id="PF00011">
    <property type="entry name" value="HSP20"/>
    <property type="match status" value="1"/>
</dbReference>
<evidence type="ECO:0000256" key="2">
    <source>
        <dbReference type="RuleBase" id="RU003616"/>
    </source>
</evidence>
<dbReference type="PROSITE" id="PS01031">
    <property type="entry name" value="SHSP"/>
    <property type="match status" value="1"/>
</dbReference>
<dbReference type="AlphaFoldDB" id="A0A1I3BNI9"/>
<dbReference type="SUPFAM" id="SSF49764">
    <property type="entry name" value="HSP20-like chaperones"/>
    <property type="match status" value="1"/>
</dbReference>
<reference evidence="4 5" key="1">
    <citation type="submission" date="2016-10" db="EMBL/GenBank/DDBJ databases">
        <authorList>
            <person name="de Groot N.N."/>
        </authorList>
    </citation>
    <scope>NUCLEOTIDE SEQUENCE [LARGE SCALE GENOMIC DNA]</scope>
    <source>
        <strain evidence="4 5">DSM 27630</strain>
    </source>
</reference>
<dbReference type="Proteomes" id="UP000198668">
    <property type="component" value="Unassembled WGS sequence"/>
</dbReference>
<dbReference type="EMBL" id="FOQE01000008">
    <property type="protein sequence ID" value="SFH63817.1"/>
    <property type="molecule type" value="Genomic_DNA"/>
</dbReference>
<feature type="domain" description="SHSP" evidence="3">
    <location>
        <begin position="26"/>
        <end position="139"/>
    </location>
</feature>
<dbReference type="InterPro" id="IPR002068">
    <property type="entry name" value="A-crystallin/Hsp20_dom"/>
</dbReference>
<evidence type="ECO:0000256" key="1">
    <source>
        <dbReference type="PROSITE-ProRule" id="PRU00285"/>
    </source>
</evidence>
<comment type="similarity">
    <text evidence="1 2">Belongs to the small heat shock protein (HSP20) family.</text>
</comment>
<evidence type="ECO:0000313" key="5">
    <source>
        <dbReference type="Proteomes" id="UP000198668"/>
    </source>
</evidence>
<protein>
    <submittedName>
        <fullName evidence="4">HSP20 family protein</fullName>
    </submittedName>
</protein>
<evidence type="ECO:0000259" key="3">
    <source>
        <dbReference type="PROSITE" id="PS01031"/>
    </source>
</evidence>
<organism evidence="4 5">
    <name type="scientific">Pisciglobus halotolerans</name>
    <dbReference type="NCBI Taxonomy" id="745365"/>
    <lineage>
        <taxon>Bacteria</taxon>
        <taxon>Bacillati</taxon>
        <taxon>Bacillota</taxon>
        <taxon>Bacilli</taxon>
        <taxon>Lactobacillales</taxon>
        <taxon>Carnobacteriaceae</taxon>
    </lineage>
</organism>
<accession>A0A1I3BNI9</accession>
<proteinExistence type="inferred from homology"/>
<dbReference type="PANTHER" id="PTHR11527">
    <property type="entry name" value="HEAT-SHOCK PROTEIN 20 FAMILY MEMBER"/>
    <property type="match status" value="1"/>
</dbReference>
<gene>
    <name evidence="4" type="ORF">SAMN04489868_10813</name>
</gene>
<keyword evidence="5" id="KW-1185">Reference proteome</keyword>
<dbReference type="InterPro" id="IPR008978">
    <property type="entry name" value="HSP20-like_chaperone"/>
</dbReference>
<evidence type="ECO:0000313" key="4">
    <source>
        <dbReference type="EMBL" id="SFH63817.1"/>
    </source>
</evidence>
<name>A0A1I3BNI9_9LACT</name>
<dbReference type="OrthoDB" id="9811615at2"/>
<sequence length="139" mass="16324">MNNLFPSRRDFMNMNRNFFGDSFDQLFTDAGDFSVDIKEKDKAYTLEADLPGLTKEDIQLDYRNNVLSISAHQETGKDEKDEEGNYIRRERSTRSYSRQFLLRDIDEENITAKFENGVLTVDLPKKETEEPKTKRIDIQ</sequence>
<dbReference type="Gene3D" id="2.60.40.790">
    <property type="match status" value="1"/>
</dbReference>
<dbReference type="CDD" id="cd06471">
    <property type="entry name" value="ACD_LpsHSP_like"/>
    <property type="match status" value="1"/>
</dbReference>
<dbReference type="InterPro" id="IPR031107">
    <property type="entry name" value="Small_HSP"/>
</dbReference>